<name>A0ABQ6IN26_9MICO</name>
<keyword evidence="3" id="KW-1185">Reference proteome</keyword>
<proteinExistence type="predicted"/>
<sequence>MTNDSTDTGPEVDPADGTEPAEAAEAAETSGREGADSADDTGGDTGGDTDAAPEPVVAITGGNPTVEEVAAVTVLLAALGSDSGSAEPNLRRGWARPSRRFGGGVSPALGWGRR</sequence>
<feature type="region of interest" description="Disordered" evidence="1">
    <location>
        <begin position="1"/>
        <end position="62"/>
    </location>
</feature>
<evidence type="ECO:0000313" key="2">
    <source>
        <dbReference type="EMBL" id="GMA38582.1"/>
    </source>
</evidence>
<protein>
    <recommendedName>
        <fullName evidence="4">Acyl-CoA carboxylase epsilon subunit-like protein</fullName>
    </recommendedName>
</protein>
<dbReference type="Proteomes" id="UP001157126">
    <property type="component" value="Unassembled WGS sequence"/>
</dbReference>
<comment type="caution">
    <text evidence="2">The sequence shown here is derived from an EMBL/GenBank/DDBJ whole genome shotgun (WGS) entry which is preliminary data.</text>
</comment>
<evidence type="ECO:0000256" key="1">
    <source>
        <dbReference type="SAM" id="MobiDB-lite"/>
    </source>
</evidence>
<dbReference type="EMBL" id="BSUO01000001">
    <property type="protein sequence ID" value="GMA38582.1"/>
    <property type="molecule type" value="Genomic_DNA"/>
</dbReference>
<evidence type="ECO:0000313" key="3">
    <source>
        <dbReference type="Proteomes" id="UP001157126"/>
    </source>
</evidence>
<feature type="region of interest" description="Disordered" evidence="1">
    <location>
        <begin position="82"/>
        <end position="114"/>
    </location>
</feature>
<accession>A0ABQ6IN26</accession>
<gene>
    <name evidence="2" type="ORF">GCM10025883_06270</name>
</gene>
<dbReference type="RefSeq" id="WP_284302642.1">
    <property type="nucleotide sequence ID" value="NZ_BSUO01000001.1"/>
</dbReference>
<dbReference type="Pfam" id="PF13822">
    <property type="entry name" value="ACC_epsilon"/>
    <property type="match status" value="1"/>
</dbReference>
<feature type="compositionally biased region" description="Low complexity" evidence="1">
    <location>
        <begin position="15"/>
        <end position="29"/>
    </location>
</feature>
<organism evidence="2 3">
    <name type="scientific">Mobilicoccus caccae</name>
    <dbReference type="NCBI Taxonomy" id="1859295"/>
    <lineage>
        <taxon>Bacteria</taxon>
        <taxon>Bacillati</taxon>
        <taxon>Actinomycetota</taxon>
        <taxon>Actinomycetes</taxon>
        <taxon>Micrococcales</taxon>
        <taxon>Dermatophilaceae</taxon>
        <taxon>Mobilicoccus</taxon>
    </lineage>
</organism>
<evidence type="ECO:0008006" key="4">
    <source>
        <dbReference type="Google" id="ProtNLM"/>
    </source>
</evidence>
<reference evidence="3" key="1">
    <citation type="journal article" date="2019" name="Int. J. Syst. Evol. Microbiol.">
        <title>The Global Catalogue of Microorganisms (GCM) 10K type strain sequencing project: providing services to taxonomists for standard genome sequencing and annotation.</title>
        <authorList>
            <consortium name="The Broad Institute Genomics Platform"/>
            <consortium name="The Broad Institute Genome Sequencing Center for Infectious Disease"/>
            <person name="Wu L."/>
            <person name="Ma J."/>
        </authorList>
    </citation>
    <scope>NUCLEOTIDE SEQUENCE [LARGE SCALE GENOMIC DNA]</scope>
    <source>
        <strain evidence="3">NBRC 113072</strain>
    </source>
</reference>
<dbReference type="InterPro" id="IPR032716">
    <property type="entry name" value="ACC_epsilon"/>
</dbReference>